<evidence type="ECO:0000313" key="7">
    <source>
        <dbReference type="Proteomes" id="UP000712713"/>
    </source>
</evidence>
<reference evidence="6" key="1">
    <citation type="journal article" date="2021" name="PeerJ">
        <title>Extensive microbial diversity within the chicken gut microbiome revealed by metagenomics and culture.</title>
        <authorList>
            <person name="Gilroy R."/>
            <person name="Ravi A."/>
            <person name="Getino M."/>
            <person name="Pursley I."/>
            <person name="Horton D.L."/>
            <person name="Alikhan N.F."/>
            <person name="Baker D."/>
            <person name="Gharbi K."/>
            <person name="Hall N."/>
            <person name="Watson M."/>
            <person name="Adriaenssens E.M."/>
            <person name="Foster-Nyarko E."/>
            <person name="Jarju S."/>
            <person name="Secka A."/>
            <person name="Antonio M."/>
            <person name="Oren A."/>
            <person name="Chaudhuri R.R."/>
            <person name="La Ragione R."/>
            <person name="Hildebrand F."/>
            <person name="Pallen M.J."/>
        </authorList>
    </citation>
    <scope>NUCLEOTIDE SEQUENCE</scope>
    <source>
        <strain evidence="6">ChiGjej3B3-7470</strain>
    </source>
</reference>
<dbReference type="SUPFAM" id="SSF53850">
    <property type="entry name" value="Periplasmic binding protein-like II"/>
    <property type="match status" value="1"/>
</dbReference>
<dbReference type="InterPro" id="IPR050490">
    <property type="entry name" value="Bact_solute-bd_prot1"/>
</dbReference>
<evidence type="ECO:0000256" key="4">
    <source>
        <dbReference type="ARBA" id="ARBA00023139"/>
    </source>
</evidence>
<reference evidence="6" key="2">
    <citation type="submission" date="2021-09" db="EMBL/GenBank/DDBJ databases">
        <authorList>
            <person name="Gilroy R."/>
        </authorList>
    </citation>
    <scope>NUCLEOTIDE SEQUENCE</scope>
    <source>
        <strain evidence="6">ChiGjej3B3-7470</strain>
    </source>
</reference>
<keyword evidence="3" id="KW-0472">Membrane</keyword>
<evidence type="ECO:0000256" key="1">
    <source>
        <dbReference type="ARBA" id="ARBA00022475"/>
    </source>
</evidence>
<dbReference type="PANTHER" id="PTHR43649:SF33">
    <property type="entry name" value="POLYGALACTURONAN_RHAMNOGALACTURONAN-BINDING PROTEIN YTCQ"/>
    <property type="match status" value="1"/>
</dbReference>
<dbReference type="PANTHER" id="PTHR43649">
    <property type="entry name" value="ARABINOSE-BINDING PROTEIN-RELATED"/>
    <property type="match status" value="1"/>
</dbReference>
<keyword evidence="5" id="KW-0449">Lipoprotein</keyword>
<organism evidence="6 7">
    <name type="scientific">Tessaracoccus flavescens</name>
    <dbReference type="NCBI Taxonomy" id="399497"/>
    <lineage>
        <taxon>Bacteria</taxon>
        <taxon>Bacillati</taxon>
        <taxon>Actinomycetota</taxon>
        <taxon>Actinomycetes</taxon>
        <taxon>Propionibacteriales</taxon>
        <taxon>Propionibacteriaceae</taxon>
        <taxon>Tessaracoccus</taxon>
    </lineage>
</organism>
<dbReference type="Gene3D" id="3.40.190.10">
    <property type="entry name" value="Periplasmic binding protein-like II"/>
    <property type="match status" value="2"/>
</dbReference>
<dbReference type="AlphaFoldDB" id="A0A921ENF5"/>
<dbReference type="InterPro" id="IPR006059">
    <property type="entry name" value="SBP"/>
</dbReference>
<evidence type="ECO:0000256" key="2">
    <source>
        <dbReference type="ARBA" id="ARBA00022729"/>
    </source>
</evidence>
<protein>
    <submittedName>
        <fullName evidence="6">Extracellular solute-binding protein</fullName>
    </submittedName>
</protein>
<evidence type="ECO:0000256" key="3">
    <source>
        <dbReference type="ARBA" id="ARBA00023136"/>
    </source>
</evidence>
<evidence type="ECO:0000256" key="5">
    <source>
        <dbReference type="ARBA" id="ARBA00023288"/>
    </source>
</evidence>
<dbReference type="Pfam" id="PF01547">
    <property type="entry name" value="SBP_bac_1"/>
    <property type="match status" value="1"/>
</dbReference>
<accession>A0A921ENF5</accession>
<comment type="caution">
    <text evidence="6">The sequence shown here is derived from an EMBL/GenBank/DDBJ whole genome shotgun (WGS) entry which is preliminary data.</text>
</comment>
<gene>
    <name evidence="6" type="ORF">K8V15_06385</name>
</gene>
<dbReference type="EMBL" id="DYZF01000163">
    <property type="protein sequence ID" value="HJE51588.1"/>
    <property type="molecule type" value="Genomic_DNA"/>
</dbReference>
<keyword evidence="2" id="KW-0732">Signal</keyword>
<keyword evidence="1" id="KW-1003">Cell membrane</keyword>
<dbReference type="Proteomes" id="UP000712713">
    <property type="component" value="Unassembled WGS sequence"/>
</dbReference>
<proteinExistence type="predicted"/>
<keyword evidence="4" id="KW-0564">Palmitate</keyword>
<name>A0A921ENF5_9ACTN</name>
<sequence>MTELNFFQFKGEALQDFERIIDDFEADNPDIKVIQNQQPDADTAIRTLLVKGRTPDVVTLNAGGKLGPLLDAGVFYDFTNEPVLQTINPAVQEIIMALGSHDGEVNALGYVNNANGIIYNKAIFEEQGLEVPTTWDELIAVCDALVDAGITPFYGTLADSWTVLPSFNGMGAYPAKDGFFDEMRKIGSDVSASSARSFSRDFADIAEKQATLYSYAQDGYRGRNYDDGNAAFARGEVAMYMQGVWALNPIKQVNPDIDAGIFPYPVPENPDDRLLVSGVDVAVLIANDTPHKEEALRFVEYLFQPDVIQAFAKSQNMIPSVEGAEWSDEPALQDVKPFFDDGKIAGFIDHQVPAGIPLDSIVAGGLMDRNPASAMARLDSEWAKVAARTIR</sequence>
<evidence type="ECO:0000313" key="6">
    <source>
        <dbReference type="EMBL" id="HJE51588.1"/>
    </source>
</evidence>